<accession>E2AFI9</accession>
<feature type="region of interest" description="Disordered" evidence="1">
    <location>
        <begin position="1"/>
        <end position="26"/>
    </location>
</feature>
<name>E2AFI9_CAMFO</name>
<organism evidence="3">
    <name type="scientific">Camponotus floridanus</name>
    <name type="common">Florida carpenter ant</name>
    <dbReference type="NCBI Taxonomy" id="104421"/>
    <lineage>
        <taxon>Eukaryota</taxon>
        <taxon>Metazoa</taxon>
        <taxon>Ecdysozoa</taxon>
        <taxon>Arthropoda</taxon>
        <taxon>Hexapoda</taxon>
        <taxon>Insecta</taxon>
        <taxon>Pterygota</taxon>
        <taxon>Neoptera</taxon>
        <taxon>Endopterygota</taxon>
        <taxon>Hymenoptera</taxon>
        <taxon>Apocrita</taxon>
        <taxon>Aculeata</taxon>
        <taxon>Formicoidea</taxon>
        <taxon>Formicidae</taxon>
        <taxon>Formicinae</taxon>
        <taxon>Camponotus</taxon>
    </lineage>
</organism>
<evidence type="ECO:0000313" key="3">
    <source>
        <dbReference type="Proteomes" id="UP000000311"/>
    </source>
</evidence>
<gene>
    <name evidence="2" type="ORF">EAG_10767</name>
</gene>
<dbReference type="OrthoDB" id="27389at2759"/>
<evidence type="ECO:0000256" key="1">
    <source>
        <dbReference type="SAM" id="MobiDB-lite"/>
    </source>
</evidence>
<protein>
    <submittedName>
        <fullName evidence="2">Uncharacterized protein</fullName>
    </submittedName>
</protein>
<feature type="compositionally biased region" description="Acidic residues" evidence="1">
    <location>
        <begin position="156"/>
        <end position="165"/>
    </location>
</feature>
<proteinExistence type="predicted"/>
<feature type="region of interest" description="Disordered" evidence="1">
    <location>
        <begin position="421"/>
        <end position="460"/>
    </location>
</feature>
<feature type="compositionally biased region" description="Basic residues" evidence="1">
    <location>
        <begin position="439"/>
        <end position="458"/>
    </location>
</feature>
<dbReference type="InParanoid" id="E2AFI9"/>
<keyword evidence="3" id="KW-1185">Reference proteome</keyword>
<dbReference type="EMBL" id="GL439117">
    <property type="protein sequence ID" value="EFN67801.1"/>
    <property type="molecule type" value="Genomic_DNA"/>
</dbReference>
<feature type="region of interest" description="Disordered" evidence="1">
    <location>
        <begin position="139"/>
        <end position="165"/>
    </location>
</feature>
<sequence>MKWECSGKKRGSNDRYMSQTERTSRIVPASRRNPRQDIALRKTFFDPPSKFGGMSLRRRRFSYANKQTSNIPIGPRRSFTTPICGTVNRDRYSEPALPATWETKVYSLSIRRVKLSIRKRVDLRPTCIRGSDVRVDAPPDIVQRNNLPNNPIDFEAGSEDEEDQEDRGVIAGFSFRKKIIKRNLHGNWNCSRIILATEENELLQKKEFTSRRETAINNVVGEDRIRRMVSLSIINQTKVLVFKKEMKYYRYRVQHDAKYHRFLITRRMRWGKNRRLRIWRLRPESLTKANNSDSCRKQKEAGISRTLSFKYNTKAENKETSNDTSFSFSTYECCNMPLRTILEDTFLDASLIQVANTSEYYRSSHVPHDQPSFTFFDIHEIINREATKPVTVLLIGRRLETGIYSGIWKAHLAGDLAHKSPSRWEVQSDPEDDPAAPVRKSRAKHLLDKRKSKSRARALHSSQSDHLQICNGAGGWHDVIFPPLRGTKSLGRLDGLKEAHIFTTTASRQVCIPYCNNLTSKRRIFTVEQICDSCTHSCQSPPQLLFIAIERRTDRAEKMLIICQIMLCSNYVRNLGCGHILNEKFRNLGCGHILNENELSCLLLSSSRYLNVNNTMSEQEFRDESRRASRCDFRASVLLAISLICDIYIPLWG</sequence>
<evidence type="ECO:0000313" key="2">
    <source>
        <dbReference type="EMBL" id="EFN67801.1"/>
    </source>
</evidence>
<dbReference type="AlphaFoldDB" id="E2AFI9"/>
<reference evidence="2 3" key="1">
    <citation type="journal article" date="2010" name="Science">
        <title>Genomic comparison of the ants Camponotus floridanus and Harpegnathos saltator.</title>
        <authorList>
            <person name="Bonasio R."/>
            <person name="Zhang G."/>
            <person name="Ye C."/>
            <person name="Mutti N.S."/>
            <person name="Fang X."/>
            <person name="Qin N."/>
            <person name="Donahue G."/>
            <person name="Yang P."/>
            <person name="Li Q."/>
            <person name="Li C."/>
            <person name="Zhang P."/>
            <person name="Huang Z."/>
            <person name="Berger S.L."/>
            <person name="Reinberg D."/>
            <person name="Wang J."/>
            <person name="Liebig J."/>
        </authorList>
    </citation>
    <scope>NUCLEOTIDE SEQUENCE [LARGE SCALE GENOMIC DNA]</scope>
    <source>
        <strain evidence="3">C129</strain>
    </source>
</reference>
<feature type="compositionally biased region" description="Basic and acidic residues" evidence="1">
    <location>
        <begin position="1"/>
        <end position="13"/>
    </location>
</feature>
<dbReference type="Proteomes" id="UP000000311">
    <property type="component" value="Unassembled WGS sequence"/>
</dbReference>